<dbReference type="PANTHER" id="PTHR19879">
    <property type="entry name" value="TRANSCRIPTION INITIATION FACTOR TFIID"/>
    <property type="match status" value="1"/>
</dbReference>
<feature type="repeat" description="WD" evidence="3">
    <location>
        <begin position="14"/>
        <end position="48"/>
    </location>
</feature>
<accession>A0A8J7I5Q0</accession>
<dbReference type="PANTHER" id="PTHR19879:SF9">
    <property type="entry name" value="TRANSCRIPTION INITIATION FACTOR TFIID SUBUNIT 5"/>
    <property type="match status" value="1"/>
</dbReference>
<dbReference type="EMBL" id="JAECZA010000079">
    <property type="protein sequence ID" value="MBH8574593.1"/>
    <property type="molecule type" value="Genomic_DNA"/>
</dbReference>
<dbReference type="PROSITE" id="PS50082">
    <property type="entry name" value="WD_REPEATS_2"/>
    <property type="match status" value="1"/>
</dbReference>
<dbReference type="InterPro" id="IPR015943">
    <property type="entry name" value="WD40/YVTN_repeat-like_dom_sf"/>
</dbReference>
<keyword evidence="1 3" id="KW-0853">WD repeat</keyword>
<evidence type="ECO:0000256" key="1">
    <source>
        <dbReference type="ARBA" id="ARBA00022574"/>
    </source>
</evidence>
<keyword evidence="2" id="KW-0677">Repeat</keyword>
<reference evidence="4 5" key="1">
    <citation type="journal article" date="2021" name="Int. J. Syst. Evol. Microbiol.">
        <title>Amazonocrinis nigriterrae gen. nov., sp. nov., Atlanticothrix silvestris gen. nov., sp. nov. and Dendronalium phyllosphericum gen. nov., sp. nov., nostocacean cyanobacteria from Brazilian environments.</title>
        <authorList>
            <person name="Alvarenga D.O."/>
            <person name="Andreote A.P.D."/>
            <person name="Branco L.H.Z."/>
            <person name="Delbaje E."/>
            <person name="Cruz R.B."/>
            <person name="Varani A.M."/>
            <person name="Fiore M.F."/>
        </authorList>
    </citation>
    <scope>NUCLEOTIDE SEQUENCE [LARGE SCALE GENOMIC DNA]</scope>
    <source>
        <strain evidence="4 5">CENA369</strain>
    </source>
</reference>
<keyword evidence="5" id="KW-1185">Reference proteome</keyword>
<dbReference type="PROSITE" id="PS50294">
    <property type="entry name" value="WD_REPEATS_REGION"/>
    <property type="match status" value="1"/>
</dbReference>
<evidence type="ECO:0000256" key="2">
    <source>
        <dbReference type="ARBA" id="ARBA00022737"/>
    </source>
</evidence>
<evidence type="ECO:0000313" key="4">
    <source>
        <dbReference type="EMBL" id="MBH8574593.1"/>
    </source>
</evidence>
<dbReference type="InterPro" id="IPR036322">
    <property type="entry name" value="WD40_repeat_dom_sf"/>
</dbReference>
<name>A0A8J7I5Q0_9NOST</name>
<dbReference type="Proteomes" id="UP000662314">
    <property type="component" value="Unassembled WGS sequence"/>
</dbReference>
<dbReference type="Pfam" id="PF00400">
    <property type="entry name" value="WD40"/>
    <property type="match status" value="2"/>
</dbReference>
<evidence type="ECO:0000256" key="3">
    <source>
        <dbReference type="PROSITE-ProRule" id="PRU00221"/>
    </source>
</evidence>
<protein>
    <recommendedName>
        <fullName evidence="6">Anaphase-promoting complex subunit 4 WD40 domain-containing protein</fullName>
    </recommendedName>
</protein>
<comment type="caution">
    <text evidence="4">The sequence shown here is derived from an EMBL/GenBank/DDBJ whole genome shotgun (WGS) entry which is preliminary data.</text>
</comment>
<organism evidence="4 5">
    <name type="scientific">Dendronalium phyllosphericum CENA369</name>
    <dbReference type="NCBI Taxonomy" id="1725256"/>
    <lineage>
        <taxon>Bacteria</taxon>
        <taxon>Bacillati</taxon>
        <taxon>Cyanobacteriota</taxon>
        <taxon>Cyanophyceae</taxon>
        <taxon>Nostocales</taxon>
        <taxon>Nostocaceae</taxon>
        <taxon>Dendronalium</taxon>
        <taxon>Dendronalium phyllosphericum</taxon>
    </lineage>
</organism>
<dbReference type="Gene3D" id="2.130.10.10">
    <property type="entry name" value="YVTN repeat-like/Quinoprotein amine dehydrogenase"/>
    <property type="match status" value="1"/>
</dbReference>
<proteinExistence type="predicted"/>
<dbReference type="AlphaFoldDB" id="A0A8J7I5Q0"/>
<dbReference type="SMART" id="SM00320">
    <property type="entry name" value="WD40"/>
    <property type="match status" value="2"/>
</dbReference>
<gene>
    <name evidence="4" type="ORF">I8752_16490</name>
</gene>
<dbReference type="SUPFAM" id="SSF50978">
    <property type="entry name" value="WD40 repeat-like"/>
    <property type="match status" value="1"/>
</dbReference>
<dbReference type="InterPro" id="IPR001680">
    <property type="entry name" value="WD40_rpt"/>
</dbReference>
<evidence type="ECO:0000313" key="5">
    <source>
        <dbReference type="Proteomes" id="UP000662314"/>
    </source>
</evidence>
<dbReference type="PROSITE" id="PS00678">
    <property type="entry name" value="WD_REPEATS_1"/>
    <property type="match status" value="1"/>
</dbReference>
<evidence type="ECO:0008006" key="6">
    <source>
        <dbReference type="Google" id="ProtNLM"/>
    </source>
</evidence>
<dbReference type="InterPro" id="IPR019775">
    <property type="entry name" value="WD40_repeat_CS"/>
</dbReference>
<dbReference type="RefSeq" id="WP_214433398.1">
    <property type="nucleotide sequence ID" value="NZ_CAWPUQ010000316.1"/>
</dbReference>
<sequence length="137" mass="15634">MVSILQQQEKLAKFQPYQGQVKTLAFSPNGKIVATSGIDNTIKLWNLNGRQVGEFKLGQNNSKLKTRDGIDNRPRNDINWMSFSPDGKMLAAACNDGMIRLFVVDDLEEMLERGCNWLDDYLVTRPEKRKEICPDNK</sequence>